<accession>A0ABT6M0G2</accession>
<evidence type="ECO:0000313" key="2">
    <source>
        <dbReference type="EMBL" id="MDH6222046.1"/>
    </source>
</evidence>
<dbReference type="SUPFAM" id="SSF51430">
    <property type="entry name" value="NAD(P)-linked oxidoreductase"/>
    <property type="match status" value="1"/>
</dbReference>
<evidence type="ECO:0008006" key="4">
    <source>
        <dbReference type="Google" id="ProtNLM"/>
    </source>
</evidence>
<dbReference type="Proteomes" id="UP001160499">
    <property type="component" value="Unassembled WGS sequence"/>
</dbReference>
<organism evidence="2 3">
    <name type="scientific">Streptomyces pseudovenezuelae</name>
    <dbReference type="NCBI Taxonomy" id="67350"/>
    <lineage>
        <taxon>Bacteria</taxon>
        <taxon>Bacillati</taxon>
        <taxon>Actinomycetota</taxon>
        <taxon>Actinomycetes</taxon>
        <taxon>Kitasatosporales</taxon>
        <taxon>Streptomycetaceae</taxon>
        <taxon>Streptomyces</taxon>
        <taxon>Streptomyces aurantiacus group</taxon>
    </lineage>
</organism>
<dbReference type="Gene3D" id="3.20.20.100">
    <property type="entry name" value="NADP-dependent oxidoreductase domain"/>
    <property type="match status" value="1"/>
</dbReference>
<feature type="region of interest" description="Disordered" evidence="1">
    <location>
        <begin position="1"/>
        <end position="56"/>
    </location>
</feature>
<dbReference type="InterPro" id="IPR036812">
    <property type="entry name" value="NAD(P)_OxRdtase_dom_sf"/>
</dbReference>
<comment type="caution">
    <text evidence="2">The sequence shown here is derived from an EMBL/GenBank/DDBJ whole genome shotgun (WGS) entry which is preliminary data.</text>
</comment>
<evidence type="ECO:0000313" key="3">
    <source>
        <dbReference type="Proteomes" id="UP001160499"/>
    </source>
</evidence>
<evidence type="ECO:0000256" key="1">
    <source>
        <dbReference type="SAM" id="MobiDB-lite"/>
    </source>
</evidence>
<proteinExistence type="predicted"/>
<keyword evidence="3" id="KW-1185">Reference proteome</keyword>
<gene>
    <name evidence="2" type="ORF">M2283_009393</name>
</gene>
<sequence length="265" mass="28696">MVAKGCGEPRKRPTPFGHRPLTPSPRSHTRPPATVRTLPSARTPPAPRTRNETAPPATAGRFALAWVLAQDGVTAVPGTKRRTWLERNVAAEAIDLDPATARAVGADPARAMRLPTETEATGHSCTLTQAELGVGRPHFPEPSVVGRRTAGARLHPYADRQPAGTRSAVVRRLGHRSQWLRSPQRMSFVDEFECHPRVCGAVNVGEFRCHSGMRMPGLCAPDLLQPWEPASEIKIRGEWVGRVWVALCRCGARTLGAGSVRVSAS</sequence>
<name>A0ABT6M0G2_9ACTN</name>
<dbReference type="EMBL" id="JARXVH010000028">
    <property type="protein sequence ID" value="MDH6222046.1"/>
    <property type="molecule type" value="Genomic_DNA"/>
</dbReference>
<protein>
    <recommendedName>
        <fullName evidence="4">NADP-dependent oxidoreductase domain-containing protein</fullName>
    </recommendedName>
</protein>
<reference evidence="2 3" key="1">
    <citation type="submission" date="2023-04" db="EMBL/GenBank/DDBJ databases">
        <title>Forest soil microbial communities from Buena Vista Peninsula, Colon Province, Panama.</title>
        <authorList>
            <person name="Bouskill N."/>
        </authorList>
    </citation>
    <scope>NUCLEOTIDE SEQUENCE [LARGE SCALE GENOMIC DNA]</scope>
    <source>
        <strain evidence="2 3">GGS1</strain>
    </source>
</reference>